<keyword evidence="2" id="KW-1185">Reference proteome</keyword>
<comment type="caution">
    <text evidence="1">The sequence shown here is derived from an EMBL/GenBank/DDBJ whole genome shotgun (WGS) entry which is preliminary data.</text>
</comment>
<dbReference type="Proteomes" id="UP001604277">
    <property type="component" value="Unassembled WGS sequence"/>
</dbReference>
<gene>
    <name evidence="1" type="ORF">Fot_35501</name>
</gene>
<evidence type="ECO:0000313" key="2">
    <source>
        <dbReference type="Proteomes" id="UP001604277"/>
    </source>
</evidence>
<dbReference type="AlphaFoldDB" id="A0ABD1SPJ0"/>
<reference evidence="2" key="1">
    <citation type="submission" date="2024-07" db="EMBL/GenBank/DDBJ databases">
        <title>Two chromosome-level genome assemblies of Korean endemic species Abeliophyllum distichum and Forsythia ovata (Oleaceae).</title>
        <authorList>
            <person name="Jang H."/>
        </authorList>
    </citation>
    <scope>NUCLEOTIDE SEQUENCE [LARGE SCALE GENOMIC DNA]</scope>
</reference>
<proteinExistence type="predicted"/>
<protein>
    <submittedName>
        <fullName evidence="1">Uncharacterized protein</fullName>
    </submittedName>
</protein>
<evidence type="ECO:0000313" key="1">
    <source>
        <dbReference type="EMBL" id="KAL2501653.1"/>
    </source>
</evidence>
<sequence length="106" mass="12000">MKLVKNYLTEVDRNRIRNYLKPNGTSPLLLLFLCGYIYKETKLGTGVGISWISRDRADESNYESKALAKSNYESSAVSSSERRWGEKPIFVCINGETGAKERSEAE</sequence>
<accession>A0ABD1SPJ0</accession>
<name>A0ABD1SPJ0_9LAMI</name>
<organism evidence="1 2">
    <name type="scientific">Forsythia ovata</name>
    <dbReference type="NCBI Taxonomy" id="205694"/>
    <lineage>
        <taxon>Eukaryota</taxon>
        <taxon>Viridiplantae</taxon>
        <taxon>Streptophyta</taxon>
        <taxon>Embryophyta</taxon>
        <taxon>Tracheophyta</taxon>
        <taxon>Spermatophyta</taxon>
        <taxon>Magnoliopsida</taxon>
        <taxon>eudicotyledons</taxon>
        <taxon>Gunneridae</taxon>
        <taxon>Pentapetalae</taxon>
        <taxon>asterids</taxon>
        <taxon>lamiids</taxon>
        <taxon>Lamiales</taxon>
        <taxon>Oleaceae</taxon>
        <taxon>Forsythieae</taxon>
        <taxon>Forsythia</taxon>
    </lineage>
</organism>
<dbReference type="EMBL" id="JBFOLJ010000010">
    <property type="protein sequence ID" value="KAL2501653.1"/>
    <property type="molecule type" value="Genomic_DNA"/>
</dbReference>